<dbReference type="InterPro" id="IPR038765">
    <property type="entry name" value="Papain-like_cys_pep_sf"/>
</dbReference>
<evidence type="ECO:0000313" key="3">
    <source>
        <dbReference type="Proteomes" id="UP001209681"/>
    </source>
</evidence>
<name>A0ABT3N689_9BACT</name>
<keyword evidence="3" id="KW-1185">Reference proteome</keyword>
<dbReference type="Proteomes" id="UP001209681">
    <property type="component" value="Unassembled WGS sequence"/>
</dbReference>
<evidence type="ECO:0000313" key="2">
    <source>
        <dbReference type="EMBL" id="MCW7752975.1"/>
    </source>
</evidence>
<accession>A0ABT3N689</accession>
<organism evidence="2 3">
    <name type="scientific">Desulfobotulus pelophilus</name>
    <dbReference type="NCBI Taxonomy" id="2823377"/>
    <lineage>
        <taxon>Bacteria</taxon>
        <taxon>Pseudomonadati</taxon>
        <taxon>Thermodesulfobacteriota</taxon>
        <taxon>Desulfobacteria</taxon>
        <taxon>Desulfobacterales</taxon>
        <taxon>Desulfobacteraceae</taxon>
        <taxon>Desulfobotulus</taxon>
    </lineage>
</organism>
<reference evidence="2 3" key="1">
    <citation type="submission" date="2022-11" db="EMBL/GenBank/DDBJ databases">
        <title>Desulfobotulus tamanensis H1 sp. nov. - anaerobic, alkaliphilic, sulphate reducing bacterium isolated from terrestrial mud volcano.</title>
        <authorList>
            <person name="Frolova A."/>
            <person name="Merkel A.Y."/>
            <person name="Slobodkin A.I."/>
        </authorList>
    </citation>
    <scope>NUCLEOTIDE SEQUENCE [LARGE SCALE GENOMIC DNA]</scope>
    <source>
        <strain evidence="2 3">H1</strain>
    </source>
</reference>
<sequence>MKRFPALSFAFLLIFSILLLPAQAAPVDMQRAWKVAENWLDHQVENSDDWSDSAHYPRIHDMETLYYNEKPVAYNFIISPRGHILVSAHDTLPPIKLFSHSSTLRLNRTAGIPPFFTAMLQELSHLAEMLGQPPSARDGAGAGSFADHSANTRLWYQLEKRREQNTADGRDGDPGPSAPVFIGPLVTSLWGQSYPFNLETPLWHDGSPTLVGCVATATTQIMHYHRWPPMGRDSIDYEWNNGNETITLQQNFSTRTYDWHQMPDAAADVTTTLQQKALSMLAADVAMAFQMEFGPTASMAFTDDILTVLPRYFRYKDTIEWAYRAEYMSDSAWMNLFRQETENGRPAILSIAEEVDGKRRYGHAVVVSGYRSDPDQIHIHMGWNGQYDGWYASNNIQYTESGNPLFNFNWFNQGMARNIEPYRSSMTSPILTVQASGTESVIINSTPTGYGGTTPYVITHAQEGSTFTLTAPLQSGESIFQGWSGCPAPNGRNCTITMDSNRVVTALYLLPLAQALNNGHLIWESLGEAEWFGDTSSSAQGGSAARSGMLRDNQQSILRTGVNGPGTLRFNWMVSSEKDYDFLEFSINGEPAERISGHRDWETRSFALPGGDHVLEWTYRKDEIVSSGKDAGWVDHVRYEPLIPSGSGGGCFIRSLTSVLF</sequence>
<feature type="chain" id="PRO_5047097623" evidence="1">
    <location>
        <begin position="25"/>
        <end position="661"/>
    </location>
</feature>
<protein>
    <submittedName>
        <fullName evidence="2">C10 family peptidase</fullName>
    </submittedName>
</protein>
<gene>
    <name evidence="2" type="ORF">OOT00_03135</name>
</gene>
<proteinExistence type="predicted"/>
<dbReference type="EMBL" id="JAPFPW010000002">
    <property type="protein sequence ID" value="MCW7752975.1"/>
    <property type="molecule type" value="Genomic_DNA"/>
</dbReference>
<dbReference type="RefSeq" id="WP_265423833.1">
    <property type="nucleotide sequence ID" value="NZ_JAPFPW010000002.1"/>
</dbReference>
<evidence type="ECO:0000256" key="1">
    <source>
        <dbReference type="SAM" id="SignalP"/>
    </source>
</evidence>
<dbReference type="Gene3D" id="3.90.70.50">
    <property type="entry name" value="Peptidase C10, streptopain"/>
    <property type="match status" value="2"/>
</dbReference>
<dbReference type="InterPro" id="IPR000200">
    <property type="entry name" value="Peptidase_C10"/>
</dbReference>
<keyword evidence="1" id="KW-0732">Signal</keyword>
<dbReference type="InterPro" id="IPR044934">
    <property type="entry name" value="Streptopain_sf"/>
</dbReference>
<dbReference type="Pfam" id="PF01640">
    <property type="entry name" value="Peptidase_C10"/>
    <property type="match status" value="1"/>
</dbReference>
<comment type="caution">
    <text evidence="2">The sequence shown here is derived from an EMBL/GenBank/DDBJ whole genome shotgun (WGS) entry which is preliminary data.</text>
</comment>
<dbReference type="SUPFAM" id="SSF54001">
    <property type="entry name" value="Cysteine proteinases"/>
    <property type="match status" value="1"/>
</dbReference>
<dbReference type="PRINTS" id="PR00797">
    <property type="entry name" value="STREPTOPAIN"/>
</dbReference>
<feature type="signal peptide" evidence="1">
    <location>
        <begin position="1"/>
        <end position="24"/>
    </location>
</feature>